<gene>
    <name evidence="3" type="ORF">PDIGIT_LOCUS8612</name>
</gene>
<dbReference type="Proteomes" id="UP001152607">
    <property type="component" value="Unassembled WGS sequence"/>
</dbReference>
<accession>A0A9W4UFK6</accession>
<keyword evidence="2" id="KW-0812">Transmembrane</keyword>
<name>A0A9W4UFK6_9PLEO</name>
<evidence type="ECO:0000313" key="3">
    <source>
        <dbReference type="EMBL" id="CAI6335528.1"/>
    </source>
</evidence>
<feature type="compositionally biased region" description="Polar residues" evidence="1">
    <location>
        <begin position="110"/>
        <end position="123"/>
    </location>
</feature>
<dbReference type="AlphaFoldDB" id="A0A9W4UFK6"/>
<feature type="transmembrane region" description="Helical" evidence="2">
    <location>
        <begin position="159"/>
        <end position="183"/>
    </location>
</feature>
<reference evidence="3" key="1">
    <citation type="submission" date="2023-01" db="EMBL/GenBank/DDBJ databases">
        <authorList>
            <person name="Van Ghelder C."/>
            <person name="Rancurel C."/>
        </authorList>
    </citation>
    <scope>NUCLEOTIDE SEQUENCE</scope>
    <source>
        <strain evidence="3">CNCM I-4278</strain>
    </source>
</reference>
<dbReference type="EMBL" id="CAOQHR010000005">
    <property type="protein sequence ID" value="CAI6335528.1"/>
    <property type="molecule type" value="Genomic_DNA"/>
</dbReference>
<keyword evidence="2" id="KW-1133">Transmembrane helix</keyword>
<evidence type="ECO:0000256" key="1">
    <source>
        <dbReference type="SAM" id="MobiDB-lite"/>
    </source>
</evidence>
<evidence type="ECO:0000313" key="4">
    <source>
        <dbReference type="Proteomes" id="UP001152607"/>
    </source>
</evidence>
<protein>
    <submittedName>
        <fullName evidence="3">Uncharacterized protein</fullName>
    </submittedName>
</protein>
<feature type="region of interest" description="Disordered" evidence="1">
    <location>
        <begin position="108"/>
        <end position="132"/>
    </location>
</feature>
<organism evidence="3 4">
    <name type="scientific">Periconia digitata</name>
    <dbReference type="NCBI Taxonomy" id="1303443"/>
    <lineage>
        <taxon>Eukaryota</taxon>
        <taxon>Fungi</taxon>
        <taxon>Dikarya</taxon>
        <taxon>Ascomycota</taxon>
        <taxon>Pezizomycotina</taxon>
        <taxon>Dothideomycetes</taxon>
        <taxon>Pleosporomycetidae</taxon>
        <taxon>Pleosporales</taxon>
        <taxon>Massarineae</taxon>
        <taxon>Periconiaceae</taxon>
        <taxon>Periconia</taxon>
    </lineage>
</organism>
<feature type="compositionally biased region" description="Polar residues" evidence="1">
    <location>
        <begin position="66"/>
        <end position="77"/>
    </location>
</feature>
<comment type="caution">
    <text evidence="3">The sequence shown here is derived from an EMBL/GenBank/DDBJ whole genome shotgun (WGS) entry which is preliminary data.</text>
</comment>
<keyword evidence="4" id="KW-1185">Reference proteome</keyword>
<evidence type="ECO:0000256" key="2">
    <source>
        <dbReference type="SAM" id="Phobius"/>
    </source>
</evidence>
<proteinExistence type="predicted"/>
<keyword evidence="2" id="KW-0472">Membrane</keyword>
<feature type="compositionally biased region" description="Low complexity" evidence="1">
    <location>
        <begin position="78"/>
        <end position="95"/>
    </location>
</feature>
<feature type="region of interest" description="Disordered" evidence="1">
    <location>
        <begin position="66"/>
        <end position="96"/>
    </location>
</feature>
<sequence length="230" mass="24544">MPRRRSTTIYKRDVASSFVSDVSTSTNTDLGMVISMAIHRDRGPLTASSTSESLLAPLTQLSTHTPTVSFSSTATGLPSSTVATSPSPAPTGTTTKGFSEMTAQILAEGSRNSASQTTDQSPTLPLGPACTPQPGGGPICHYGEDSADVQYYHVDDRGIIIIGSLLGAFFFSIALVFLVWWWIRRRNVASSAAAVAGGSELIKLPELRSIKSSEWEKETGEWDDLPGYQQ</sequence>